<evidence type="ECO:0000256" key="8">
    <source>
        <dbReference type="ARBA" id="ARBA00023136"/>
    </source>
</evidence>
<comment type="subcellular location">
    <subcellularLocation>
        <location evidence="1">Membrane</location>
        <topology evidence="1">Single-pass membrane protein</topology>
    </subcellularLocation>
</comment>
<dbReference type="InterPro" id="IPR052313">
    <property type="entry name" value="GPIb-IX-V_Complex"/>
</dbReference>
<dbReference type="InterPro" id="IPR003591">
    <property type="entry name" value="Leu-rich_rpt_typical-subtyp"/>
</dbReference>
<evidence type="ECO:0000256" key="5">
    <source>
        <dbReference type="ARBA" id="ARBA00022737"/>
    </source>
</evidence>
<dbReference type="AlphaFoldDB" id="A0A6P4ZXG0"/>
<dbReference type="GeneID" id="109480842"/>
<feature type="signal peptide" evidence="11">
    <location>
        <begin position="1"/>
        <end position="24"/>
    </location>
</feature>
<feature type="domain" description="LRRCT" evidence="12">
    <location>
        <begin position="206"/>
        <end position="256"/>
    </location>
</feature>
<dbReference type="SMART" id="SM00082">
    <property type="entry name" value="LRRCT"/>
    <property type="match status" value="1"/>
</dbReference>
<gene>
    <name evidence="14" type="primary">LOC109480842</name>
</gene>
<dbReference type="KEGG" id="bbel:109480842"/>
<dbReference type="FunFam" id="3.80.10.10:FF:001326">
    <property type="entry name" value="Uncharacterized protein"/>
    <property type="match status" value="1"/>
</dbReference>
<reference evidence="14" key="1">
    <citation type="submission" date="2025-08" db="UniProtKB">
        <authorList>
            <consortium name="RefSeq"/>
        </authorList>
    </citation>
    <scope>IDENTIFICATION</scope>
    <source>
        <tissue evidence="14">Gonad</tissue>
    </source>
</reference>
<keyword evidence="5" id="KW-0677">Repeat</keyword>
<keyword evidence="6" id="KW-0130">Cell adhesion</keyword>
<feature type="chain" id="PRO_5028116506" evidence="11">
    <location>
        <begin position="25"/>
        <end position="328"/>
    </location>
</feature>
<name>A0A6P4ZXG0_BRABE</name>
<keyword evidence="8 10" id="KW-0472">Membrane</keyword>
<dbReference type="InterPro" id="IPR001611">
    <property type="entry name" value="Leu-rich_rpt"/>
</dbReference>
<dbReference type="SUPFAM" id="SSF52058">
    <property type="entry name" value="L domain-like"/>
    <property type="match status" value="1"/>
</dbReference>
<evidence type="ECO:0000256" key="9">
    <source>
        <dbReference type="ARBA" id="ARBA00023157"/>
    </source>
</evidence>
<sequence length="328" mass="36218">MTDRMKRFLVLLLIILKEAGPTAACSSSYPSYYDCSDRVLTSVPQDLPTYITFLILSGSNITTVSQSDFSRYSNLTHKLLEHNQISLINSGAFYNLSRLYQMYLYNNQLTSLRTDIFVGLENLFELSLANNNIHSFEAGTLNATPQLQRLKLQNNDIKTFPVEALSNLNTSTLSILRMNHNQMETLPSAAYDILASISYYVDISNNPWQCDCRMLPFKLRMNGSYPFEDQITCAGPANLTGKSLLLAVEAEDLVCEETTTTGFSVHTTPSGGSSTPSEEFSLLIGVLCGVAGVVLVSAVSLTIWCRIARKTSFTPDVTELTDCAAPHP</sequence>
<evidence type="ECO:0000259" key="12">
    <source>
        <dbReference type="SMART" id="SM00082"/>
    </source>
</evidence>
<evidence type="ECO:0000256" key="2">
    <source>
        <dbReference type="ARBA" id="ARBA00022614"/>
    </source>
</evidence>
<evidence type="ECO:0000256" key="6">
    <source>
        <dbReference type="ARBA" id="ARBA00022889"/>
    </source>
</evidence>
<dbReference type="PANTHER" id="PTHR22650:SF4">
    <property type="entry name" value="LEUCINE-RICH REPEAT AND TRANSMEMBRANE DOMAIN-CONTAINING PROTEIN 2-LIKE"/>
    <property type="match status" value="1"/>
</dbReference>
<keyword evidence="3 10" id="KW-0812">Transmembrane</keyword>
<feature type="transmembrane region" description="Helical" evidence="10">
    <location>
        <begin position="280"/>
        <end position="304"/>
    </location>
</feature>
<proteinExistence type="predicted"/>
<evidence type="ECO:0000256" key="7">
    <source>
        <dbReference type="ARBA" id="ARBA00022989"/>
    </source>
</evidence>
<dbReference type="InterPro" id="IPR000483">
    <property type="entry name" value="Cys-rich_flank_reg_C"/>
</dbReference>
<keyword evidence="7 10" id="KW-1133">Transmembrane helix</keyword>
<dbReference type="RefSeq" id="XP_019638724.1">
    <property type="nucleotide sequence ID" value="XM_019783165.1"/>
</dbReference>
<organism evidence="13 14">
    <name type="scientific">Branchiostoma belcheri</name>
    <name type="common">Amphioxus</name>
    <dbReference type="NCBI Taxonomy" id="7741"/>
    <lineage>
        <taxon>Eukaryota</taxon>
        <taxon>Metazoa</taxon>
        <taxon>Chordata</taxon>
        <taxon>Cephalochordata</taxon>
        <taxon>Leptocardii</taxon>
        <taxon>Amphioxiformes</taxon>
        <taxon>Branchiostomatidae</taxon>
        <taxon>Branchiostoma</taxon>
    </lineage>
</organism>
<dbReference type="Proteomes" id="UP000515135">
    <property type="component" value="Unplaced"/>
</dbReference>
<evidence type="ECO:0000313" key="14">
    <source>
        <dbReference type="RefSeq" id="XP_019638724.1"/>
    </source>
</evidence>
<evidence type="ECO:0000313" key="13">
    <source>
        <dbReference type="Proteomes" id="UP000515135"/>
    </source>
</evidence>
<dbReference type="Gene3D" id="3.80.10.10">
    <property type="entry name" value="Ribonuclease Inhibitor"/>
    <property type="match status" value="2"/>
</dbReference>
<keyword evidence="4 11" id="KW-0732">Signal</keyword>
<dbReference type="PANTHER" id="PTHR22650">
    <property type="entry name" value="GLYCOPROTEIN IB BETA"/>
    <property type="match status" value="1"/>
</dbReference>
<evidence type="ECO:0000256" key="4">
    <source>
        <dbReference type="ARBA" id="ARBA00022729"/>
    </source>
</evidence>
<dbReference type="OrthoDB" id="676979at2759"/>
<keyword evidence="13" id="KW-1185">Reference proteome</keyword>
<dbReference type="Pfam" id="PF13855">
    <property type="entry name" value="LRR_8"/>
    <property type="match status" value="1"/>
</dbReference>
<keyword evidence="2" id="KW-0433">Leucine-rich repeat</keyword>
<evidence type="ECO:0000256" key="3">
    <source>
        <dbReference type="ARBA" id="ARBA00022692"/>
    </source>
</evidence>
<evidence type="ECO:0000256" key="11">
    <source>
        <dbReference type="SAM" id="SignalP"/>
    </source>
</evidence>
<protein>
    <submittedName>
        <fullName evidence="14">Leucine-rich repeat-containing protein 24-like</fullName>
    </submittedName>
</protein>
<dbReference type="SMART" id="SM00369">
    <property type="entry name" value="LRR_TYP"/>
    <property type="match status" value="3"/>
</dbReference>
<dbReference type="InterPro" id="IPR032675">
    <property type="entry name" value="LRR_dom_sf"/>
</dbReference>
<evidence type="ECO:0000256" key="10">
    <source>
        <dbReference type="SAM" id="Phobius"/>
    </source>
</evidence>
<evidence type="ECO:0000256" key="1">
    <source>
        <dbReference type="ARBA" id="ARBA00004167"/>
    </source>
</evidence>
<accession>A0A6P4ZXG0</accession>
<keyword evidence="9" id="KW-1015">Disulfide bond</keyword>